<keyword evidence="9" id="KW-1185">Reference proteome</keyword>
<accession>A0A167PWP7</accession>
<keyword evidence="1" id="KW-0479">Metal-binding</keyword>
<gene>
    <name evidence="8" type="primary">WctB</name>
    <name evidence="8" type="ORF">PHYBLDRAFT_179643</name>
</gene>
<dbReference type="PANTHER" id="PTHR47255:SF4">
    <property type="entry name" value="GATA ZINC FINGER DOMAIN-CONTAINING PROTEIN 12"/>
    <property type="match status" value="1"/>
</dbReference>
<dbReference type="GeneID" id="28999093"/>
<dbReference type="AlphaFoldDB" id="A0A167PWP7"/>
<keyword evidence="3" id="KW-0862">Zinc</keyword>
<dbReference type="GO" id="GO:0043565">
    <property type="term" value="F:sequence-specific DNA binding"/>
    <property type="evidence" value="ECO:0007669"/>
    <property type="project" value="InterPro"/>
</dbReference>
<dbReference type="InterPro" id="IPR013655">
    <property type="entry name" value="PAS_fold_3"/>
</dbReference>
<dbReference type="SMART" id="SM00091">
    <property type="entry name" value="PAS"/>
    <property type="match status" value="1"/>
</dbReference>
<dbReference type="CDD" id="cd00202">
    <property type="entry name" value="ZnF_GATA"/>
    <property type="match status" value="1"/>
</dbReference>
<dbReference type="Gene3D" id="3.30.450.20">
    <property type="entry name" value="PAS domain"/>
    <property type="match status" value="1"/>
</dbReference>
<dbReference type="Proteomes" id="UP000077315">
    <property type="component" value="Unassembled WGS sequence"/>
</dbReference>
<dbReference type="InterPro" id="IPR013088">
    <property type="entry name" value="Znf_NHR/GATA"/>
</dbReference>
<evidence type="ECO:0000259" key="6">
    <source>
        <dbReference type="PROSITE" id="PS50112"/>
    </source>
</evidence>
<feature type="domain" description="PAS" evidence="6">
    <location>
        <begin position="37"/>
        <end position="100"/>
    </location>
</feature>
<dbReference type="PROSITE" id="PS50112">
    <property type="entry name" value="PAS"/>
    <property type="match status" value="1"/>
</dbReference>
<feature type="compositionally biased region" description="Basic and acidic residues" evidence="5">
    <location>
        <begin position="197"/>
        <end position="209"/>
    </location>
</feature>
<dbReference type="PANTHER" id="PTHR47255">
    <property type="entry name" value="GATA TRANSCRIPTION FACTOR 22-RELATED"/>
    <property type="match status" value="1"/>
</dbReference>
<dbReference type="PROSITE" id="PS50114">
    <property type="entry name" value="GATA_ZN_FINGER_2"/>
    <property type="match status" value="1"/>
</dbReference>
<dbReference type="RefSeq" id="XP_018296714.1">
    <property type="nucleotide sequence ID" value="XM_018438187.1"/>
</dbReference>
<evidence type="ECO:0000256" key="2">
    <source>
        <dbReference type="ARBA" id="ARBA00022771"/>
    </source>
</evidence>
<dbReference type="Pfam" id="PF08447">
    <property type="entry name" value="PAS_3"/>
    <property type="match status" value="1"/>
</dbReference>
<reference evidence="9" key="1">
    <citation type="submission" date="2015-06" db="EMBL/GenBank/DDBJ databases">
        <title>Expansion of signal transduction pathways in fungi by whole-genome duplication.</title>
        <authorList>
            <consortium name="DOE Joint Genome Institute"/>
            <person name="Corrochano L.M."/>
            <person name="Kuo A."/>
            <person name="Marcet-Houben M."/>
            <person name="Polaino S."/>
            <person name="Salamov A."/>
            <person name="Villalobos J.M."/>
            <person name="Alvarez M.I."/>
            <person name="Avalos J."/>
            <person name="Benito E.P."/>
            <person name="Benoit I."/>
            <person name="Burger G."/>
            <person name="Camino L.P."/>
            <person name="Canovas D."/>
            <person name="Cerda-Olmedo E."/>
            <person name="Cheng J.-F."/>
            <person name="Dominguez A."/>
            <person name="Elias M."/>
            <person name="Eslava A.P."/>
            <person name="Glaser F."/>
            <person name="Grimwood J."/>
            <person name="Gutierrez G."/>
            <person name="Heitman J."/>
            <person name="Henrissat B."/>
            <person name="Iturriaga E.A."/>
            <person name="Lang B.F."/>
            <person name="Lavin J.L."/>
            <person name="Lee S."/>
            <person name="Li W."/>
            <person name="Lindquist E."/>
            <person name="Lopez-Garcia S."/>
            <person name="Luque E.M."/>
            <person name="Marcos A.T."/>
            <person name="Martin J."/>
            <person name="McCluskey K."/>
            <person name="Medina H.R."/>
            <person name="Miralles-Duran A."/>
            <person name="Miyazaki A."/>
            <person name="Munoz-Torres E."/>
            <person name="Oguiza J.A."/>
            <person name="Ohm R."/>
            <person name="Olmedo M."/>
            <person name="Orejas M."/>
            <person name="Ortiz-Castellanos L."/>
            <person name="Pisabarro A.G."/>
            <person name="Rodriguez-Romero J."/>
            <person name="Ruiz-Herrera J."/>
            <person name="Ruiz-Vazquez R."/>
            <person name="Sanz C."/>
            <person name="Schackwitz W."/>
            <person name="Schmutz J."/>
            <person name="Shahriari M."/>
            <person name="Shelest E."/>
            <person name="Silva-Franco F."/>
            <person name="Soanes D."/>
            <person name="Syed K."/>
            <person name="Tagua V.G."/>
            <person name="Talbot N.J."/>
            <person name="Thon M."/>
            <person name="De vries R.P."/>
            <person name="Wiebenga A."/>
            <person name="Yadav J.S."/>
            <person name="Braun E.L."/>
            <person name="Baker S."/>
            <person name="Garre V."/>
            <person name="Horwitz B."/>
            <person name="Torres-Martinez S."/>
            <person name="Idnurm A."/>
            <person name="Herrera-Estrella A."/>
            <person name="Gabaldon T."/>
            <person name="Grigoriev I.V."/>
        </authorList>
    </citation>
    <scope>NUCLEOTIDE SEQUENCE [LARGE SCALE GENOMIC DNA]</scope>
    <source>
        <strain evidence="9">NRRL 1555(-)</strain>
    </source>
</reference>
<dbReference type="SUPFAM" id="SSF55785">
    <property type="entry name" value="PYP-like sensor domain (PAS domain)"/>
    <property type="match status" value="1"/>
</dbReference>
<feature type="region of interest" description="Disordered" evidence="5">
    <location>
        <begin position="196"/>
        <end position="218"/>
    </location>
</feature>
<dbReference type="OrthoDB" id="2162994at2759"/>
<dbReference type="SMART" id="SM00401">
    <property type="entry name" value="ZnF_GATA"/>
    <property type="match status" value="1"/>
</dbReference>
<evidence type="ECO:0000256" key="3">
    <source>
        <dbReference type="ARBA" id="ARBA00022833"/>
    </source>
</evidence>
<proteinExistence type="predicted"/>
<dbReference type="InterPro" id="IPR000679">
    <property type="entry name" value="Znf_GATA"/>
</dbReference>
<evidence type="ECO:0000256" key="4">
    <source>
        <dbReference type="PROSITE-ProRule" id="PRU00094"/>
    </source>
</evidence>
<dbReference type="GO" id="GO:0008270">
    <property type="term" value="F:zinc ion binding"/>
    <property type="evidence" value="ECO:0007669"/>
    <property type="project" value="UniProtKB-KW"/>
</dbReference>
<dbReference type="SUPFAM" id="SSF57716">
    <property type="entry name" value="Glucocorticoid receptor-like (DNA-binding domain)"/>
    <property type="match status" value="1"/>
</dbReference>
<evidence type="ECO:0000313" key="9">
    <source>
        <dbReference type="Proteomes" id="UP000077315"/>
    </source>
</evidence>
<dbReference type="InterPro" id="IPR035965">
    <property type="entry name" value="PAS-like_dom_sf"/>
</dbReference>
<dbReference type="InterPro" id="IPR000014">
    <property type="entry name" value="PAS"/>
</dbReference>
<evidence type="ECO:0000259" key="7">
    <source>
        <dbReference type="PROSITE" id="PS50114"/>
    </source>
</evidence>
<dbReference type="Pfam" id="PF00320">
    <property type="entry name" value="GATA"/>
    <property type="match status" value="1"/>
</dbReference>
<evidence type="ECO:0000313" key="8">
    <source>
        <dbReference type="EMBL" id="OAD78674.1"/>
    </source>
</evidence>
<dbReference type="EMBL" id="KV440973">
    <property type="protein sequence ID" value="OAD78674.1"/>
    <property type="molecule type" value="Genomic_DNA"/>
</dbReference>
<sequence>MDNAFSENQQQQHQVLTSHEIQAMTEFTQHINWPLNILQELRDIVHVLSPKLCILVCSQASIELLGYQPSELVGHLFTEFIHDGEAEVFVREYYAAMSAMKSLRICYRMLRKDGKYIIMETKGHFKQNRFFGSARCVPTRPARILDTFLDYKMENEILKRKIAFLRLNIRDTDAEISEITEGSDGSKASRNYSLQNHVKESDSDEDSNRDNSGSDVDYDCHNDINYDDHCDNNYSNDYNIADIDNGEDEDLKRHKADEKKDNGFVQTCPTSGDIVQILPNSFNVPGNVVPIYDASSCQERKYSDDNLLMELRNKVLNAPNFIKLGKNDLAIENNQVYPQRAEKRRFTDTIEQKICVGCSTTNAPEWRKGPKGPKTLCNACGLRWAKASRKKS</sequence>
<dbReference type="Gene3D" id="3.30.50.10">
    <property type="entry name" value="Erythroid Transcription Factor GATA-1, subunit A"/>
    <property type="match status" value="1"/>
</dbReference>
<dbReference type="NCBIfam" id="TIGR00229">
    <property type="entry name" value="sensory_box"/>
    <property type="match status" value="1"/>
</dbReference>
<evidence type="ECO:0000256" key="5">
    <source>
        <dbReference type="SAM" id="MobiDB-lite"/>
    </source>
</evidence>
<dbReference type="CDD" id="cd00130">
    <property type="entry name" value="PAS"/>
    <property type="match status" value="1"/>
</dbReference>
<dbReference type="GO" id="GO:0006355">
    <property type="term" value="P:regulation of DNA-templated transcription"/>
    <property type="evidence" value="ECO:0007669"/>
    <property type="project" value="InterPro"/>
</dbReference>
<dbReference type="VEuPathDB" id="FungiDB:PHYBLDRAFT_179643"/>
<dbReference type="STRING" id="763407.A0A167PWP7"/>
<feature type="domain" description="GATA-type" evidence="7">
    <location>
        <begin position="349"/>
        <end position="382"/>
    </location>
</feature>
<dbReference type="InterPro" id="IPR052138">
    <property type="entry name" value="GATA_ZnFinger_Domain"/>
</dbReference>
<evidence type="ECO:0000256" key="1">
    <source>
        <dbReference type="ARBA" id="ARBA00022723"/>
    </source>
</evidence>
<dbReference type="InParanoid" id="A0A167PWP7"/>
<organism evidence="8 9">
    <name type="scientific">Phycomyces blakesleeanus (strain ATCC 8743b / DSM 1359 / FGSC 10004 / NBRC 33097 / NRRL 1555)</name>
    <dbReference type="NCBI Taxonomy" id="763407"/>
    <lineage>
        <taxon>Eukaryota</taxon>
        <taxon>Fungi</taxon>
        <taxon>Fungi incertae sedis</taxon>
        <taxon>Mucoromycota</taxon>
        <taxon>Mucoromycotina</taxon>
        <taxon>Mucoromycetes</taxon>
        <taxon>Mucorales</taxon>
        <taxon>Phycomycetaceae</taxon>
        <taxon>Phycomyces</taxon>
    </lineage>
</organism>
<keyword evidence="2 4" id="KW-0863">Zinc-finger</keyword>
<protein>
    <submittedName>
        <fullName evidence="8">GATA-type zinc finger transcription factor</fullName>
    </submittedName>
</protein>
<name>A0A167PWP7_PHYB8</name>